<dbReference type="KEGG" id="bbgw:UT28_C0001G0731"/>
<reference evidence="2 3" key="1">
    <citation type="journal article" date="2015" name="Nature">
        <title>rRNA introns, odd ribosomes, and small enigmatic genomes across a large radiation of phyla.</title>
        <authorList>
            <person name="Brown C.T."/>
            <person name="Hug L.A."/>
            <person name="Thomas B.C."/>
            <person name="Sharon I."/>
            <person name="Castelle C.J."/>
            <person name="Singh A."/>
            <person name="Wilkins M.J."/>
            <person name="Williams K.H."/>
            <person name="Banfield J.F."/>
        </authorList>
    </citation>
    <scope>NUCLEOTIDE SEQUENCE [LARGE SCALE GENOMIC DNA]</scope>
</reference>
<dbReference type="GO" id="GO:0005886">
    <property type="term" value="C:plasma membrane"/>
    <property type="evidence" value="ECO:0007669"/>
    <property type="project" value="UniProtKB-SubCell"/>
</dbReference>
<dbReference type="PANTHER" id="PTHR37305">
    <property type="entry name" value="INTEGRAL MEMBRANE PROTEIN-RELATED"/>
    <property type="match status" value="1"/>
</dbReference>
<evidence type="ECO:0000313" key="2">
    <source>
        <dbReference type="EMBL" id="AKM82516.1"/>
    </source>
</evidence>
<name>A0A0G4B3I8_9BACT</name>
<organism evidence="2 3">
    <name type="scientific">Berkelbacteria bacterium GW2011_GWE1_39_12</name>
    <dbReference type="NCBI Taxonomy" id="1618337"/>
    <lineage>
        <taxon>Bacteria</taxon>
        <taxon>Candidatus Berkelbacteria</taxon>
    </lineage>
</organism>
<feature type="transmembrane region" description="Helical" evidence="1">
    <location>
        <begin position="159"/>
        <end position="183"/>
    </location>
</feature>
<keyword evidence="1" id="KW-0812">Transmembrane</keyword>
<dbReference type="Pfam" id="PF12679">
    <property type="entry name" value="ABC2_membrane_2"/>
    <property type="match status" value="1"/>
</dbReference>
<dbReference type="GO" id="GO:0140359">
    <property type="term" value="F:ABC-type transporter activity"/>
    <property type="evidence" value="ECO:0007669"/>
    <property type="project" value="InterPro"/>
</dbReference>
<dbReference type="STRING" id="1618337.UT28_C0001G0731"/>
<dbReference type="PANTHER" id="PTHR37305:SF1">
    <property type="entry name" value="MEMBRANE PROTEIN"/>
    <property type="match status" value="1"/>
</dbReference>
<feature type="transmembrane region" description="Helical" evidence="1">
    <location>
        <begin position="190"/>
        <end position="210"/>
    </location>
</feature>
<feature type="transmembrane region" description="Helical" evidence="1">
    <location>
        <begin position="239"/>
        <end position="260"/>
    </location>
</feature>
<dbReference type="Proteomes" id="UP000035648">
    <property type="component" value="Chromosome"/>
</dbReference>
<evidence type="ECO:0000313" key="3">
    <source>
        <dbReference type="Proteomes" id="UP000035648"/>
    </source>
</evidence>
<sequence>MWSIIKRNFRDRRGSLLIYSAFSVALLWMYIALYPSFSNQTGSLEQLIASYPEGFLKAFNFDIKSFTTVEGFLATEQFSFVWPLLVILLSLSFSGSAFSGEIEDGTMQILLSQPISRLKLFFSKYLSGLLMIILFTFISIYTVIPLNMIYDIPYKSDNFFTLMILALLFAWSIYSIGIFFSSIFSKKGKVLFVTGMILVVMYVLNIISSIKDSLSDLKYFSFFYYFNPAKALVYNQVDYWSYLAFGIVIIFCSVAGLIYFNKRDAI</sequence>
<feature type="transmembrane region" description="Helical" evidence="1">
    <location>
        <begin position="80"/>
        <end position="100"/>
    </location>
</feature>
<protein>
    <submittedName>
        <fullName evidence="2">ABC-2 type transporter</fullName>
    </submittedName>
</protein>
<feature type="transmembrane region" description="Helical" evidence="1">
    <location>
        <begin position="121"/>
        <end position="144"/>
    </location>
</feature>
<dbReference type="EMBL" id="CP011213">
    <property type="protein sequence ID" value="AKM82516.1"/>
    <property type="molecule type" value="Genomic_DNA"/>
</dbReference>
<dbReference type="AlphaFoldDB" id="A0A0G4B3I8"/>
<keyword evidence="1" id="KW-1133">Transmembrane helix</keyword>
<keyword evidence="1" id="KW-0472">Membrane</keyword>
<proteinExistence type="predicted"/>
<feature type="transmembrane region" description="Helical" evidence="1">
    <location>
        <begin position="16"/>
        <end position="37"/>
    </location>
</feature>
<gene>
    <name evidence="2" type="ORF">UT28_C0001G0731</name>
</gene>
<evidence type="ECO:0000256" key="1">
    <source>
        <dbReference type="SAM" id="Phobius"/>
    </source>
</evidence>
<accession>A0A0G4B3I8</accession>